<dbReference type="RefSeq" id="WP_129622149.1">
    <property type="nucleotide sequence ID" value="NZ_LR215024.1"/>
</dbReference>
<reference evidence="1 2" key="1">
    <citation type="submission" date="2019-01" db="EMBL/GenBank/DDBJ databases">
        <authorList>
            <consortium name="Pathogen Informatics"/>
        </authorList>
    </citation>
    <scope>NUCLEOTIDE SEQUENCE [LARGE SCALE GENOMIC DNA]</scope>
    <source>
        <strain evidence="1 2">NCTC10194</strain>
    </source>
</reference>
<sequence>MDKSISLLAMCIQEWNEKEYKFRTIKRKLEHPDWCLKKVKTRKIIDIDGKEYQYNLGVYYVRYFDENGKEKRREFTYYHNEYLAQMKRSKYSLEIKKIAYEIRKNGGKRPEFLPKSTFLYWSWMTKKNIELKTDLDEKIKQSLKSSFNKLKKFEIKPEHNNILFVEIDDTYKRIQYKKMNKKFMCRMMTFNLFNSKTGKYEALNNVQIYFEQDKRLTKYDEKNKLIELTNYIKNTYYDSKMKVCVKGDGAYNIKNLAKNFDYYILDKFHVLKYVKDTFTLKKYIQNKDLKELNAQFYQIKSPTFWKNAINYYSINDWDNLYLKLKKWFDNFEFKTNFKKQFEKFLNYLNNNKRAIFGILDGIERTSHTESYIRNFFKIYLDKRNASYGFETMTELVKNNFNYENGLLQIF</sequence>
<protein>
    <recommendedName>
        <fullName evidence="3">Transposase</fullName>
    </recommendedName>
</protein>
<evidence type="ECO:0008006" key="3">
    <source>
        <dbReference type="Google" id="ProtNLM"/>
    </source>
</evidence>
<dbReference type="NCBIfam" id="NF046004">
    <property type="entry name" value="ICE_Mbov_0401"/>
    <property type="match status" value="1"/>
</dbReference>
<dbReference type="EMBL" id="LR215024">
    <property type="protein sequence ID" value="VEU70353.1"/>
    <property type="molecule type" value="Genomic_DNA"/>
</dbReference>
<dbReference type="Proteomes" id="UP000290815">
    <property type="component" value="Chromosome"/>
</dbReference>
<evidence type="ECO:0000313" key="1">
    <source>
        <dbReference type="EMBL" id="VEU70353.1"/>
    </source>
</evidence>
<accession>A0A449AV38</accession>
<dbReference type="AlphaFoldDB" id="A0A449AV38"/>
<evidence type="ECO:0000313" key="2">
    <source>
        <dbReference type="Proteomes" id="UP000290815"/>
    </source>
</evidence>
<dbReference type="KEGG" id="mgly:NCTC10194_00362"/>
<keyword evidence="2" id="KW-1185">Reference proteome</keyword>
<organism evidence="1 2">
    <name type="scientific">Mycoplasmopsis glycophila</name>
    <dbReference type="NCBI Taxonomy" id="171285"/>
    <lineage>
        <taxon>Bacteria</taxon>
        <taxon>Bacillati</taxon>
        <taxon>Mycoplasmatota</taxon>
        <taxon>Mycoplasmoidales</taxon>
        <taxon>Metamycoplasmataceae</taxon>
        <taxon>Mycoplasmopsis</taxon>
    </lineage>
</organism>
<proteinExistence type="predicted"/>
<gene>
    <name evidence="1" type="ORF">NCTC10194_00362</name>
</gene>
<name>A0A449AV38_9BACT</name>